<accession>A0A5B2WSP5</accession>
<name>A0A5B2WSP5_9PSEU</name>
<dbReference type="OrthoDB" id="3637870at2"/>
<comment type="caution">
    <text evidence="2">The sequence shown here is derived from an EMBL/GenBank/DDBJ whole genome shotgun (WGS) entry which is preliminary data.</text>
</comment>
<dbReference type="RefSeq" id="WP_149853544.1">
    <property type="nucleotide sequence ID" value="NZ_VUOB01000064.1"/>
</dbReference>
<dbReference type="AlphaFoldDB" id="A0A5B2WSP5"/>
<feature type="compositionally biased region" description="Polar residues" evidence="1">
    <location>
        <begin position="158"/>
        <end position="168"/>
    </location>
</feature>
<evidence type="ECO:0008006" key="4">
    <source>
        <dbReference type="Google" id="ProtNLM"/>
    </source>
</evidence>
<keyword evidence="3" id="KW-1185">Reference proteome</keyword>
<evidence type="ECO:0000313" key="2">
    <source>
        <dbReference type="EMBL" id="KAA2253850.1"/>
    </source>
</evidence>
<reference evidence="2 3" key="2">
    <citation type="submission" date="2019-09" db="EMBL/GenBank/DDBJ databases">
        <authorList>
            <person name="Jin C."/>
        </authorList>
    </citation>
    <scope>NUCLEOTIDE SEQUENCE [LARGE SCALE GENOMIC DNA]</scope>
    <source>
        <strain evidence="2 3">AN110305</strain>
    </source>
</reference>
<evidence type="ECO:0000313" key="3">
    <source>
        <dbReference type="Proteomes" id="UP000323454"/>
    </source>
</evidence>
<gene>
    <name evidence="2" type="ORF">F0L68_31725</name>
</gene>
<sequence>MPKHVLRRSAAQRLRIAAALTAVATTGVVVVLVVSRGGGTPTTGRSLPRAGPDTCVNQVVLYLRTDQGMRDAAAALAGEPRVVSLATLTKQEGYVRFRDLYRDDPDLLAAATPATVPASLWLVPAAGVDRRALADELGARFQVDPRDRRVRDCPEPAATSSGPSTPHS</sequence>
<protein>
    <recommendedName>
        <fullName evidence="4">FtsX extracellular domain-containing protein</fullName>
    </recommendedName>
</protein>
<feature type="compositionally biased region" description="Basic and acidic residues" evidence="1">
    <location>
        <begin position="145"/>
        <end position="154"/>
    </location>
</feature>
<dbReference type="EMBL" id="VUOB01000064">
    <property type="protein sequence ID" value="KAA2253850.1"/>
    <property type="molecule type" value="Genomic_DNA"/>
</dbReference>
<organism evidence="2 3">
    <name type="scientific">Solihabitans fulvus</name>
    <dbReference type="NCBI Taxonomy" id="1892852"/>
    <lineage>
        <taxon>Bacteria</taxon>
        <taxon>Bacillati</taxon>
        <taxon>Actinomycetota</taxon>
        <taxon>Actinomycetes</taxon>
        <taxon>Pseudonocardiales</taxon>
        <taxon>Pseudonocardiaceae</taxon>
        <taxon>Solihabitans</taxon>
    </lineage>
</organism>
<reference evidence="2 3" key="1">
    <citation type="submission" date="2019-09" db="EMBL/GenBank/DDBJ databases">
        <title>Goodfellowia gen. nov., a new genus of the Pseudonocardineae related to Actinoalloteichus, containing Goodfellowia coeruleoviolacea gen. nov., comb. nov. gen. nov., comb. nov.</title>
        <authorList>
            <person name="Labeda D."/>
        </authorList>
    </citation>
    <scope>NUCLEOTIDE SEQUENCE [LARGE SCALE GENOMIC DNA]</scope>
    <source>
        <strain evidence="2 3">AN110305</strain>
    </source>
</reference>
<feature type="region of interest" description="Disordered" evidence="1">
    <location>
        <begin position="145"/>
        <end position="168"/>
    </location>
</feature>
<proteinExistence type="predicted"/>
<evidence type="ECO:0000256" key="1">
    <source>
        <dbReference type="SAM" id="MobiDB-lite"/>
    </source>
</evidence>
<dbReference type="Proteomes" id="UP000323454">
    <property type="component" value="Unassembled WGS sequence"/>
</dbReference>